<evidence type="ECO:0000313" key="2">
    <source>
        <dbReference type="EMBL" id="NJB98821.1"/>
    </source>
</evidence>
<accession>A0A7X6BEE9</accession>
<organism evidence="2 3">
    <name type="scientific">Sphingomonas trueperi</name>
    <dbReference type="NCBI Taxonomy" id="53317"/>
    <lineage>
        <taxon>Bacteria</taxon>
        <taxon>Pseudomonadati</taxon>
        <taxon>Pseudomonadota</taxon>
        <taxon>Alphaproteobacteria</taxon>
        <taxon>Sphingomonadales</taxon>
        <taxon>Sphingomonadaceae</taxon>
        <taxon>Sphingomonas</taxon>
    </lineage>
</organism>
<sequence length="97" mass="10711">MPGPRRAQRDRASAALPSHRRPAPGCWRATEGRLALDGGAIGRPGCKDGGLHFGLKLRVRATMKGSRKERVCDMTYPPFLPRLSPKAKFPEDWFGLV</sequence>
<comment type="caution">
    <text evidence="2">The sequence shown here is derived from an EMBL/GenBank/DDBJ whole genome shotgun (WGS) entry which is preliminary data.</text>
</comment>
<dbReference type="EMBL" id="JAATJB010000011">
    <property type="protein sequence ID" value="NJB98821.1"/>
    <property type="molecule type" value="Genomic_DNA"/>
</dbReference>
<dbReference type="AlphaFoldDB" id="A0A7X6BEE9"/>
<evidence type="ECO:0000256" key="1">
    <source>
        <dbReference type="SAM" id="MobiDB-lite"/>
    </source>
</evidence>
<gene>
    <name evidence="2" type="ORF">GGR89_003160</name>
</gene>
<keyword evidence="3" id="KW-1185">Reference proteome</keyword>
<protein>
    <submittedName>
        <fullName evidence="2">Uncharacterized protein</fullName>
    </submittedName>
</protein>
<evidence type="ECO:0000313" key="3">
    <source>
        <dbReference type="Proteomes" id="UP000531251"/>
    </source>
</evidence>
<reference evidence="2 3" key="1">
    <citation type="submission" date="2020-03" db="EMBL/GenBank/DDBJ databases">
        <title>Genomic Encyclopedia of Type Strains, Phase IV (KMG-IV): sequencing the most valuable type-strain genomes for metagenomic binning, comparative biology and taxonomic classification.</title>
        <authorList>
            <person name="Goeker M."/>
        </authorList>
    </citation>
    <scope>NUCLEOTIDE SEQUENCE [LARGE SCALE GENOMIC DNA]</scope>
    <source>
        <strain evidence="2 3">DSM 7225</strain>
    </source>
</reference>
<feature type="region of interest" description="Disordered" evidence="1">
    <location>
        <begin position="1"/>
        <end position="25"/>
    </location>
</feature>
<proteinExistence type="predicted"/>
<name>A0A7X6BEE9_9SPHN</name>
<dbReference type="Proteomes" id="UP000531251">
    <property type="component" value="Unassembled WGS sequence"/>
</dbReference>